<gene>
    <name evidence="2" type="ORF">DFQ01_10796</name>
</gene>
<protein>
    <submittedName>
        <fullName evidence="2">2-iminobutanoate/2-iminopropanoate deaminase</fullName>
    </submittedName>
</protein>
<dbReference type="InterPro" id="IPR035959">
    <property type="entry name" value="RutC-like_sf"/>
</dbReference>
<organism evidence="2 3">
    <name type="scientific">Paenibacillus cellulosilyticus</name>
    <dbReference type="NCBI Taxonomy" id="375489"/>
    <lineage>
        <taxon>Bacteria</taxon>
        <taxon>Bacillati</taxon>
        <taxon>Bacillota</taxon>
        <taxon>Bacilli</taxon>
        <taxon>Bacillales</taxon>
        <taxon>Paenibacillaceae</taxon>
        <taxon>Paenibacillus</taxon>
    </lineage>
</organism>
<proteinExistence type="inferred from homology"/>
<comment type="similarity">
    <text evidence="1">Belongs to the RutC family.</text>
</comment>
<evidence type="ECO:0000313" key="3">
    <source>
        <dbReference type="Proteomes" id="UP000246635"/>
    </source>
</evidence>
<dbReference type="InterPro" id="IPR006056">
    <property type="entry name" value="RidA"/>
</dbReference>
<evidence type="ECO:0000313" key="2">
    <source>
        <dbReference type="EMBL" id="PWW03199.1"/>
    </source>
</evidence>
<dbReference type="Gene3D" id="3.30.1330.40">
    <property type="entry name" value="RutC-like"/>
    <property type="match status" value="1"/>
</dbReference>
<dbReference type="OrthoDB" id="9803101at2"/>
<accession>A0A2V2YWM8</accession>
<dbReference type="CDD" id="cd00448">
    <property type="entry name" value="YjgF_YER057c_UK114_family"/>
    <property type="match status" value="1"/>
</dbReference>
<reference evidence="2 3" key="1">
    <citation type="submission" date="2018-05" db="EMBL/GenBank/DDBJ databases">
        <title>Genomic Encyclopedia of Type Strains, Phase III (KMG-III): the genomes of soil and plant-associated and newly described type strains.</title>
        <authorList>
            <person name="Whitman W."/>
        </authorList>
    </citation>
    <scope>NUCLEOTIDE SEQUENCE [LARGE SCALE GENOMIC DNA]</scope>
    <source>
        <strain evidence="2 3">CECT 5696</strain>
    </source>
</reference>
<dbReference type="NCBIfam" id="TIGR00004">
    <property type="entry name" value="Rid family detoxifying hydrolase"/>
    <property type="match status" value="1"/>
</dbReference>
<keyword evidence="3" id="KW-1185">Reference proteome</keyword>
<dbReference type="GO" id="GO:0019239">
    <property type="term" value="F:deaminase activity"/>
    <property type="evidence" value="ECO:0007669"/>
    <property type="project" value="TreeGrafter"/>
</dbReference>
<dbReference type="Proteomes" id="UP000246635">
    <property type="component" value="Unassembled WGS sequence"/>
</dbReference>
<dbReference type="InterPro" id="IPR006175">
    <property type="entry name" value="YjgF/YER057c/UK114"/>
</dbReference>
<dbReference type="GO" id="GO:0005829">
    <property type="term" value="C:cytosol"/>
    <property type="evidence" value="ECO:0007669"/>
    <property type="project" value="TreeGrafter"/>
</dbReference>
<name>A0A2V2YWM8_9BACL</name>
<dbReference type="PANTHER" id="PTHR11803:SF58">
    <property type="entry name" value="PROTEIN HMF1-RELATED"/>
    <property type="match status" value="1"/>
</dbReference>
<dbReference type="RefSeq" id="WP_110044210.1">
    <property type="nucleotide sequence ID" value="NZ_CP054612.1"/>
</dbReference>
<dbReference type="AlphaFoldDB" id="A0A2V2YWM8"/>
<dbReference type="EMBL" id="QGTQ01000007">
    <property type="protein sequence ID" value="PWW03199.1"/>
    <property type="molecule type" value="Genomic_DNA"/>
</dbReference>
<comment type="caution">
    <text evidence="2">The sequence shown here is derived from an EMBL/GenBank/DDBJ whole genome shotgun (WGS) entry which is preliminary data.</text>
</comment>
<dbReference type="FunFam" id="3.30.1330.40:FF:000001">
    <property type="entry name" value="L-PSP family endoribonuclease"/>
    <property type="match status" value="1"/>
</dbReference>
<dbReference type="SUPFAM" id="SSF55298">
    <property type="entry name" value="YjgF-like"/>
    <property type="match status" value="1"/>
</dbReference>
<dbReference type="Pfam" id="PF01042">
    <property type="entry name" value="Ribonuc_L-PSP"/>
    <property type="match status" value="1"/>
</dbReference>
<sequence length="124" mass="13606">MKTVVLTENAQQPGVMPYSQAIKVNNTVYVAGQGPFDSITGGLVGSTLEEQTRKTFENLKAILEEAGADFDDVVKVTVILGHGADFDTFNEIYAEYFNKRFPARTIFGSDLGFYLQMDAIAVID</sequence>
<evidence type="ECO:0000256" key="1">
    <source>
        <dbReference type="ARBA" id="ARBA00010552"/>
    </source>
</evidence>
<dbReference type="PANTHER" id="PTHR11803">
    <property type="entry name" value="2-IMINOBUTANOATE/2-IMINOPROPANOATE DEAMINASE RIDA"/>
    <property type="match status" value="1"/>
</dbReference>